<sequence>MGRHDYPGSWNDGETSRHLQAKLPDPGFTVSGTGVAADFAFPVVANSVGMIVTPLKDGDLEWAAPKCR</sequence>
<comment type="caution">
    <text evidence="2">The sequence shown here is derived from an EMBL/GenBank/DDBJ whole genome shotgun (WGS) entry which is preliminary data.</text>
</comment>
<name>A0A8T1UAW7_9STRA</name>
<evidence type="ECO:0000313" key="3">
    <source>
        <dbReference type="Proteomes" id="UP000688947"/>
    </source>
</evidence>
<dbReference type="EMBL" id="JAENGZ010000646">
    <property type="protein sequence ID" value="KAG6955815.1"/>
    <property type="molecule type" value="Genomic_DNA"/>
</dbReference>
<protein>
    <submittedName>
        <fullName evidence="2">Uncharacterized protein</fullName>
    </submittedName>
</protein>
<dbReference type="AlphaFoldDB" id="A0A8T1UAW7"/>
<feature type="region of interest" description="Disordered" evidence="1">
    <location>
        <begin position="1"/>
        <end position="20"/>
    </location>
</feature>
<dbReference type="OrthoDB" id="114177at2759"/>
<accession>A0A8T1UAW7</accession>
<dbReference type="Proteomes" id="UP000688947">
    <property type="component" value="Unassembled WGS sequence"/>
</dbReference>
<evidence type="ECO:0000313" key="2">
    <source>
        <dbReference type="EMBL" id="KAG6955815.1"/>
    </source>
</evidence>
<reference evidence="2" key="1">
    <citation type="submission" date="2021-01" db="EMBL/GenBank/DDBJ databases">
        <title>Phytophthora aleatoria, a newly-described species from Pinus radiata is distinct from Phytophthora cactorum isolates based on comparative genomics.</title>
        <authorList>
            <person name="Mcdougal R."/>
            <person name="Panda P."/>
            <person name="Williams N."/>
            <person name="Studholme D.J."/>
        </authorList>
    </citation>
    <scope>NUCLEOTIDE SEQUENCE</scope>
    <source>
        <strain evidence="2">NZFS 3830</strain>
    </source>
</reference>
<proteinExistence type="predicted"/>
<organism evidence="2 3">
    <name type="scientific">Phytophthora cactorum</name>
    <dbReference type="NCBI Taxonomy" id="29920"/>
    <lineage>
        <taxon>Eukaryota</taxon>
        <taxon>Sar</taxon>
        <taxon>Stramenopiles</taxon>
        <taxon>Oomycota</taxon>
        <taxon>Peronosporomycetes</taxon>
        <taxon>Peronosporales</taxon>
        <taxon>Peronosporaceae</taxon>
        <taxon>Phytophthora</taxon>
    </lineage>
</organism>
<evidence type="ECO:0000256" key="1">
    <source>
        <dbReference type="SAM" id="MobiDB-lite"/>
    </source>
</evidence>
<gene>
    <name evidence="2" type="ORF">JG687_00010958</name>
</gene>